<evidence type="ECO:0000313" key="2">
    <source>
        <dbReference type="Proteomes" id="UP000054636"/>
    </source>
</evidence>
<organism evidence="1 2">
    <name type="scientific">Phytophthora nicotianae</name>
    <name type="common">Potato buckeye rot agent</name>
    <name type="synonym">Phytophthora parasitica</name>
    <dbReference type="NCBI Taxonomy" id="4792"/>
    <lineage>
        <taxon>Eukaryota</taxon>
        <taxon>Sar</taxon>
        <taxon>Stramenopiles</taxon>
        <taxon>Oomycota</taxon>
        <taxon>Peronosporomycetes</taxon>
        <taxon>Peronosporales</taxon>
        <taxon>Peronosporaceae</taxon>
        <taxon>Phytophthora</taxon>
    </lineage>
</organism>
<gene>
    <name evidence="1" type="ORF">AM588_10007205</name>
</gene>
<comment type="caution">
    <text evidence="1">The sequence shown here is derived from an EMBL/GenBank/DDBJ whole genome shotgun (WGS) entry which is preliminary data.</text>
</comment>
<reference evidence="1 2" key="1">
    <citation type="submission" date="2015-11" db="EMBL/GenBank/DDBJ databases">
        <title>Genomes and virulence difference between two physiological races of Phytophthora nicotianae.</title>
        <authorList>
            <person name="Liu H."/>
            <person name="Ma X."/>
            <person name="Yu H."/>
            <person name="Fang D."/>
            <person name="Li Y."/>
            <person name="Wang X."/>
            <person name="Wang W."/>
            <person name="Dong Y."/>
            <person name="Xiao B."/>
        </authorList>
    </citation>
    <scope>NUCLEOTIDE SEQUENCE [LARGE SCALE GENOMIC DNA]</scope>
    <source>
        <strain evidence="2">race 1</strain>
    </source>
</reference>
<name>A0A0W8DAT1_PHYNI</name>
<evidence type="ECO:0000313" key="1">
    <source>
        <dbReference type="EMBL" id="KUF93451.1"/>
    </source>
</evidence>
<sequence>MATSIKSSKTKPSLDVYKQSFREYLRETDAVKDETELEKLMKLLHEPLPVSFRLNLHRPDASRLKERLATKLQFPSDKYFHGEIPVNPPKCVRVKDVGENFHEVSLGDTHQAAVVVFDPHA</sequence>
<proteinExistence type="predicted"/>
<dbReference type="EMBL" id="LNFP01000384">
    <property type="protein sequence ID" value="KUF93451.1"/>
    <property type="molecule type" value="Genomic_DNA"/>
</dbReference>
<dbReference type="Proteomes" id="UP000054636">
    <property type="component" value="Unassembled WGS sequence"/>
</dbReference>
<protein>
    <submittedName>
        <fullName evidence="1">Nucleolar MIF4G domain-containing protein 1</fullName>
    </submittedName>
</protein>
<dbReference type="AlphaFoldDB" id="A0A0W8DAT1"/>
<accession>A0A0W8DAT1</accession>